<proteinExistence type="predicted"/>
<dbReference type="SUPFAM" id="SSF53756">
    <property type="entry name" value="UDP-Glycosyltransferase/glycogen phosphorylase"/>
    <property type="match status" value="1"/>
</dbReference>
<dbReference type="GO" id="GO:0005829">
    <property type="term" value="C:cytosol"/>
    <property type="evidence" value="ECO:0007669"/>
    <property type="project" value="TreeGrafter"/>
</dbReference>
<comment type="caution">
    <text evidence="3">The sequence shown here is derived from an EMBL/GenBank/DDBJ whole genome shotgun (WGS) entry which is preliminary data.</text>
</comment>
<dbReference type="PANTHER" id="PTHR30160">
    <property type="entry name" value="TETRAACYLDISACCHARIDE 4'-KINASE-RELATED"/>
    <property type="match status" value="1"/>
</dbReference>
<protein>
    <submittedName>
        <fullName evidence="3">Glycosyltransferase family 9 protein</fullName>
        <ecNumber evidence="3">2.4.-.-</ecNumber>
    </submittedName>
</protein>
<dbReference type="InterPro" id="IPR051199">
    <property type="entry name" value="LPS_LOS_Heptosyltrfase"/>
</dbReference>
<dbReference type="Pfam" id="PF01075">
    <property type="entry name" value="Glyco_transf_9"/>
    <property type="match status" value="1"/>
</dbReference>
<dbReference type="Gene3D" id="3.40.50.2000">
    <property type="entry name" value="Glycogen Phosphorylase B"/>
    <property type="match status" value="2"/>
</dbReference>
<gene>
    <name evidence="3" type="ORF">AAG747_06215</name>
</gene>
<dbReference type="PANTHER" id="PTHR30160:SF1">
    <property type="entry name" value="LIPOPOLYSACCHARIDE 1,2-N-ACETYLGLUCOSAMINETRANSFERASE-RELATED"/>
    <property type="match status" value="1"/>
</dbReference>
<accession>A0AAW9S1L6</accession>
<keyword evidence="4" id="KW-1185">Reference proteome</keyword>
<dbReference type="AlphaFoldDB" id="A0AAW9S1L6"/>
<dbReference type="Proteomes" id="UP001403385">
    <property type="component" value="Unassembled WGS sequence"/>
</dbReference>
<dbReference type="EMBL" id="JBDKWZ010000003">
    <property type="protein sequence ID" value="MEN7547492.1"/>
    <property type="molecule type" value="Genomic_DNA"/>
</dbReference>
<dbReference type="RefSeq" id="WP_346820280.1">
    <property type="nucleotide sequence ID" value="NZ_JBDKWZ010000003.1"/>
</dbReference>
<dbReference type="CDD" id="cd03789">
    <property type="entry name" value="GT9_LPS_heptosyltransferase"/>
    <property type="match status" value="1"/>
</dbReference>
<dbReference type="InterPro" id="IPR002201">
    <property type="entry name" value="Glyco_trans_9"/>
</dbReference>
<evidence type="ECO:0000256" key="2">
    <source>
        <dbReference type="ARBA" id="ARBA00022679"/>
    </source>
</evidence>
<keyword evidence="2 3" id="KW-0808">Transferase</keyword>
<dbReference type="GO" id="GO:0008713">
    <property type="term" value="F:ADP-heptose-lipopolysaccharide heptosyltransferase activity"/>
    <property type="evidence" value="ECO:0007669"/>
    <property type="project" value="TreeGrafter"/>
</dbReference>
<evidence type="ECO:0000313" key="4">
    <source>
        <dbReference type="Proteomes" id="UP001403385"/>
    </source>
</evidence>
<sequence length="344" mass="39202">MAKYKNILIIQTAFIGDVILATPIIEKLKTYFPESQIDFLLRKGNESLLKEHPKLRELLIWDKKQGKVKNQLQVIRNIRAKHYDLVINLQRFLSSGLFTTFSKAAFTIGFDKNPLSFTFDKKVPHTFDKHEVERNLSLVHSLTDSQLVKPRLYPSDHDFASIRTYQEAPYICIAPTSVWFTKQYPAEQWIKFIQQIAQDVRIYLLGAPSDKNACEGIANALPEKNILNLAGQLNLLQSAALMQNAVINYVNDSAPMHLASAMNAPVCAVYCSTVPSFGFGPLSDFSRVVEVERELNCRPCGLHGHRSCPKGHFHCAYHIETQQLVNVYQEARELFEIKHKGNRE</sequence>
<reference evidence="3 4" key="1">
    <citation type="submission" date="2024-04" db="EMBL/GenBank/DDBJ databases">
        <title>Novel genus in family Flammeovirgaceae.</title>
        <authorList>
            <person name="Nguyen T.H."/>
            <person name="Vuong T.Q."/>
            <person name="Le H."/>
            <person name="Kim S.-G."/>
        </authorList>
    </citation>
    <scope>NUCLEOTIDE SEQUENCE [LARGE SCALE GENOMIC DNA]</scope>
    <source>
        <strain evidence="3 4">JCM 23209</strain>
    </source>
</reference>
<organism evidence="3 4">
    <name type="scientific">Rapidithrix thailandica</name>
    <dbReference type="NCBI Taxonomy" id="413964"/>
    <lineage>
        <taxon>Bacteria</taxon>
        <taxon>Pseudomonadati</taxon>
        <taxon>Bacteroidota</taxon>
        <taxon>Cytophagia</taxon>
        <taxon>Cytophagales</taxon>
        <taxon>Flammeovirgaceae</taxon>
        <taxon>Rapidithrix</taxon>
    </lineage>
</organism>
<evidence type="ECO:0000313" key="3">
    <source>
        <dbReference type="EMBL" id="MEN7547492.1"/>
    </source>
</evidence>
<name>A0AAW9S1L6_9BACT</name>
<evidence type="ECO:0000256" key="1">
    <source>
        <dbReference type="ARBA" id="ARBA00022676"/>
    </source>
</evidence>
<dbReference type="GO" id="GO:0009244">
    <property type="term" value="P:lipopolysaccharide core region biosynthetic process"/>
    <property type="evidence" value="ECO:0007669"/>
    <property type="project" value="TreeGrafter"/>
</dbReference>
<dbReference type="EC" id="2.4.-.-" evidence="3"/>
<keyword evidence="1 3" id="KW-0328">Glycosyltransferase</keyword>